<dbReference type="EMBL" id="JACHFE010000001">
    <property type="protein sequence ID" value="MBB5319735.1"/>
    <property type="molecule type" value="Genomic_DNA"/>
</dbReference>
<name>A0A840UB44_9GAMM</name>
<dbReference type="RefSeq" id="WP_183698865.1">
    <property type="nucleotide sequence ID" value="NZ_JACHFE010000001.1"/>
</dbReference>
<reference evidence="2 3" key="1">
    <citation type="submission" date="2020-08" db="EMBL/GenBank/DDBJ databases">
        <title>Genomic Encyclopedia of Type Strains, Phase IV (KMG-IV): sequencing the most valuable type-strain genomes for metagenomic binning, comparative biology and taxonomic classification.</title>
        <authorList>
            <person name="Goeker M."/>
        </authorList>
    </citation>
    <scope>NUCLEOTIDE SEQUENCE [LARGE SCALE GENOMIC DNA]</scope>
    <source>
        <strain evidence="2 3">DSM 22359</strain>
    </source>
</reference>
<accession>A0A840UB44</accession>
<gene>
    <name evidence="2" type="ORF">HNR38_000203</name>
</gene>
<protein>
    <recommendedName>
        <fullName evidence="4">Acetylornithine deacetylase</fullName>
    </recommendedName>
</protein>
<organism evidence="2 3">
    <name type="scientific">Marinobacter oulmenensis</name>
    <dbReference type="NCBI Taxonomy" id="643747"/>
    <lineage>
        <taxon>Bacteria</taxon>
        <taxon>Pseudomonadati</taxon>
        <taxon>Pseudomonadota</taxon>
        <taxon>Gammaproteobacteria</taxon>
        <taxon>Pseudomonadales</taxon>
        <taxon>Marinobacteraceae</taxon>
        <taxon>Marinobacter</taxon>
    </lineage>
</organism>
<evidence type="ECO:0000313" key="3">
    <source>
        <dbReference type="Proteomes" id="UP000591735"/>
    </source>
</evidence>
<keyword evidence="3" id="KW-1185">Reference proteome</keyword>
<feature type="region of interest" description="Disordered" evidence="1">
    <location>
        <begin position="322"/>
        <end position="344"/>
    </location>
</feature>
<evidence type="ECO:0000313" key="2">
    <source>
        <dbReference type="EMBL" id="MBB5319735.1"/>
    </source>
</evidence>
<sequence length="416" mass="45665">MKRLLSFLIIAALVLFAVFKAGVWWLTDQRMAEARRALSEFGVLERGGIHSSVDGRVTLKHALWQDFRLTPPLDIGTLEFDAGSPVSLISALADPSHLPETWRVSATDLRLTLEPAMFRNWVDAGDPSDEASVPLVVLPCGPDLRQRLGSGDLIRMGITDITGDLMVTQSPAGLVAEINTGTTGSLELHWQDTRVGPQSLDTLWSNESPALDIQLRDAGLMRRLSGYCARETGLSLEDWGDQSLEFLAQALAARGYRGSPQLMALYRTWLMDGGELTLQLASGVDLPGIPVRAEDDATDSWPVRYNGAEVPDVYLMPVEEPAQPAPTTSAALPEDGAQEQPQGRQWYPEAVGNADDWINRQVRVLLSNGNEVEGRLVSVGEREFEVARTVAGGEVAYPILIRAITRFEVWRRGQQN</sequence>
<dbReference type="CDD" id="cd00600">
    <property type="entry name" value="Sm_like"/>
    <property type="match status" value="1"/>
</dbReference>
<comment type="caution">
    <text evidence="2">The sequence shown here is derived from an EMBL/GenBank/DDBJ whole genome shotgun (WGS) entry which is preliminary data.</text>
</comment>
<proteinExistence type="predicted"/>
<evidence type="ECO:0008006" key="4">
    <source>
        <dbReference type="Google" id="ProtNLM"/>
    </source>
</evidence>
<evidence type="ECO:0000256" key="1">
    <source>
        <dbReference type="SAM" id="MobiDB-lite"/>
    </source>
</evidence>
<dbReference type="AlphaFoldDB" id="A0A840UB44"/>
<dbReference type="Proteomes" id="UP000591735">
    <property type="component" value="Unassembled WGS sequence"/>
</dbReference>